<evidence type="ECO:0000256" key="2">
    <source>
        <dbReference type="ARBA" id="ARBA00022741"/>
    </source>
</evidence>
<dbReference type="GO" id="GO:0005524">
    <property type="term" value="F:ATP binding"/>
    <property type="evidence" value="ECO:0007669"/>
    <property type="project" value="UniProtKB-KW"/>
</dbReference>
<evidence type="ECO:0000256" key="1">
    <source>
        <dbReference type="ARBA" id="ARBA00022679"/>
    </source>
</evidence>
<evidence type="ECO:0000259" key="7">
    <source>
        <dbReference type="PROSITE" id="PS50011"/>
    </source>
</evidence>
<proteinExistence type="inferred from homology"/>
<keyword evidence="3" id="KW-0418">Kinase</keyword>
<dbReference type="InterPro" id="IPR008271">
    <property type="entry name" value="Ser/Thr_kinase_AS"/>
</dbReference>
<evidence type="ECO:0000256" key="5">
    <source>
        <dbReference type="ARBA" id="ARBA00038035"/>
    </source>
</evidence>
<protein>
    <recommendedName>
        <fullName evidence="6">mitogen-activated protein kinase kinase</fullName>
        <ecNumber evidence="6">2.7.12.2</ecNumber>
    </recommendedName>
</protein>
<dbReference type="InterPro" id="IPR000719">
    <property type="entry name" value="Prot_kinase_dom"/>
</dbReference>
<comment type="similarity">
    <text evidence="5">Belongs to the protein kinase superfamily. STE Ser/Thr protein kinase family. MAP kinase kinase subfamily.</text>
</comment>
<keyword evidence="4" id="KW-0067">ATP-binding</keyword>
<accession>A0A914E650</accession>
<name>A0A914E650_9BILA</name>
<evidence type="ECO:0000256" key="4">
    <source>
        <dbReference type="ARBA" id="ARBA00022840"/>
    </source>
</evidence>
<reference evidence="9" key="1">
    <citation type="submission" date="2022-11" db="UniProtKB">
        <authorList>
            <consortium name="WormBaseParasite"/>
        </authorList>
    </citation>
    <scope>IDENTIFICATION</scope>
</reference>
<evidence type="ECO:0000313" key="8">
    <source>
        <dbReference type="Proteomes" id="UP000887540"/>
    </source>
</evidence>
<keyword evidence="1" id="KW-0808">Transferase</keyword>
<dbReference type="InterPro" id="IPR011009">
    <property type="entry name" value="Kinase-like_dom_sf"/>
</dbReference>
<keyword evidence="2" id="KW-0547">Nucleotide-binding</keyword>
<dbReference type="Gene3D" id="1.10.510.10">
    <property type="entry name" value="Transferase(Phosphotransferase) domain 1"/>
    <property type="match status" value="1"/>
</dbReference>
<dbReference type="AlphaFoldDB" id="A0A914E650"/>
<feature type="domain" description="Protein kinase" evidence="7">
    <location>
        <begin position="23"/>
        <end position="327"/>
    </location>
</feature>
<evidence type="ECO:0000313" key="9">
    <source>
        <dbReference type="WBParaSite" id="ACRNAN_scaffold6010.g28004.t1"/>
    </source>
</evidence>
<dbReference type="SMART" id="SM00220">
    <property type="entry name" value="S_TKc"/>
    <property type="match status" value="1"/>
</dbReference>
<dbReference type="PROSITE" id="PS50011">
    <property type="entry name" value="PROTEIN_KINASE_DOM"/>
    <property type="match status" value="1"/>
</dbReference>
<keyword evidence="8" id="KW-1185">Reference proteome</keyword>
<sequence>MEVIDRPRLNLADFIKPESSLKFTYETLLKEDSVNKLRFTPDHKIYPFNIFDFDLQPDGIISSEKCIVKKYLHKPSKQIIAVKYVHVPHCIYKDEKREKEMQKLIQEIKIHQQLSFSKHIIKLYGFCIYEGDALICMELMDMSLKEFYMNVHEKYNHFPEDLLGVICVSIVSAFQDLHRVEIIHRDIKPNNILINSNGQIKLCDFGEARLLENNLATSIVGTVAYWPPERMKGKRAYDSRSDIWSLGITLAELIYGRLPFEDESGNELDNCVMVMCYIMSLNTAELVHKCFSKTNCSYEYARDFVASCLGQCEDRPNYEDLLKTAFYRRYCDLPRDKIVQKYMDSSSLGNANKRRQSSSISNLETYTHWERNLNGKVLSKENKKHLNDHDQGFKIPRRYIPKEKVGGGVRGVAMKAFDNKLYKFVAIKGLSYYYMKTSQDYRSSSVNYGKLIIQAG</sequence>
<dbReference type="GO" id="GO:0004708">
    <property type="term" value="F:MAP kinase kinase activity"/>
    <property type="evidence" value="ECO:0007669"/>
    <property type="project" value="UniProtKB-EC"/>
</dbReference>
<dbReference type="Proteomes" id="UP000887540">
    <property type="component" value="Unplaced"/>
</dbReference>
<dbReference type="GO" id="GO:0051403">
    <property type="term" value="P:stress-activated MAPK cascade"/>
    <property type="evidence" value="ECO:0007669"/>
    <property type="project" value="TreeGrafter"/>
</dbReference>
<dbReference type="Gene3D" id="3.30.200.20">
    <property type="entry name" value="Phosphorylase Kinase, domain 1"/>
    <property type="match status" value="2"/>
</dbReference>
<dbReference type="PANTHER" id="PTHR48013">
    <property type="entry name" value="DUAL SPECIFICITY MITOGEN-ACTIVATED PROTEIN KINASE KINASE 5-RELATED"/>
    <property type="match status" value="1"/>
</dbReference>
<dbReference type="PANTHER" id="PTHR48013:SF28">
    <property type="entry name" value="DUAL SPECIFICITY MITOGEN-ACTIVATED PROTEIN KINASE KINASE SEK-1"/>
    <property type="match status" value="1"/>
</dbReference>
<dbReference type="PROSITE" id="PS00108">
    <property type="entry name" value="PROTEIN_KINASE_ST"/>
    <property type="match status" value="1"/>
</dbReference>
<dbReference type="Pfam" id="PF00069">
    <property type="entry name" value="Pkinase"/>
    <property type="match status" value="1"/>
</dbReference>
<evidence type="ECO:0000256" key="6">
    <source>
        <dbReference type="ARBA" id="ARBA00038999"/>
    </source>
</evidence>
<dbReference type="EC" id="2.7.12.2" evidence="6"/>
<dbReference type="WBParaSite" id="ACRNAN_scaffold6010.g28004.t1">
    <property type="protein sequence ID" value="ACRNAN_scaffold6010.g28004.t1"/>
    <property type="gene ID" value="ACRNAN_scaffold6010.g28004"/>
</dbReference>
<organism evidence="8 9">
    <name type="scientific">Acrobeloides nanus</name>
    <dbReference type="NCBI Taxonomy" id="290746"/>
    <lineage>
        <taxon>Eukaryota</taxon>
        <taxon>Metazoa</taxon>
        <taxon>Ecdysozoa</taxon>
        <taxon>Nematoda</taxon>
        <taxon>Chromadorea</taxon>
        <taxon>Rhabditida</taxon>
        <taxon>Tylenchina</taxon>
        <taxon>Cephalobomorpha</taxon>
        <taxon>Cephaloboidea</taxon>
        <taxon>Cephalobidae</taxon>
        <taxon>Acrobeloides</taxon>
    </lineage>
</organism>
<dbReference type="SUPFAM" id="SSF56112">
    <property type="entry name" value="Protein kinase-like (PK-like)"/>
    <property type="match status" value="1"/>
</dbReference>
<evidence type="ECO:0000256" key="3">
    <source>
        <dbReference type="ARBA" id="ARBA00022777"/>
    </source>
</evidence>